<evidence type="ECO:0000256" key="4">
    <source>
        <dbReference type="ARBA" id="ARBA00022982"/>
    </source>
</evidence>
<dbReference type="InterPro" id="IPR052371">
    <property type="entry name" value="BFD-associated_ferredoxin"/>
</dbReference>
<evidence type="ECO:0000256" key="5">
    <source>
        <dbReference type="ARBA" id="ARBA00023004"/>
    </source>
</evidence>
<dbReference type="InterPro" id="IPR041854">
    <property type="entry name" value="BFD-like_2Fe2S-bd_dom_sf"/>
</dbReference>
<keyword evidence="4" id="KW-0249">Electron transport</keyword>
<reference evidence="10 11" key="1">
    <citation type="submission" date="2023-07" db="EMBL/GenBank/DDBJ databases">
        <title>Sorghum-associated microbial communities from plants grown in Nebraska, USA.</title>
        <authorList>
            <person name="Schachtman D."/>
        </authorList>
    </citation>
    <scope>NUCLEOTIDE SEQUENCE [LARGE SCALE GENOMIC DNA]</scope>
    <source>
        <strain evidence="10 11">BE308</strain>
    </source>
</reference>
<evidence type="ECO:0000313" key="11">
    <source>
        <dbReference type="Proteomes" id="UP001268089"/>
    </source>
</evidence>
<evidence type="ECO:0000259" key="9">
    <source>
        <dbReference type="Pfam" id="PF04324"/>
    </source>
</evidence>
<evidence type="ECO:0000256" key="2">
    <source>
        <dbReference type="ARBA" id="ARBA00022714"/>
    </source>
</evidence>
<evidence type="ECO:0000313" key="10">
    <source>
        <dbReference type="EMBL" id="MDR7305018.1"/>
    </source>
</evidence>
<dbReference type="EMBL" id="JAVDXO010000001">
    <property type="protein sequence ID" value="MDR7305018.1"/>
    <property type="molecule type" value="Genomic_DNA"/>
</dbReference>
<sequence>MIVCVCHRVTEKEIALHASEGKGFDDIQFELGVASQCGRCEDCAREVIDQCHAQASLATQTWMPIALSMHR</sequence>
<keyword evidence="11" id="KW-1185">Reference proteome</keyword>
<keyword evidence="5" id="KW-0408">Iron</keyword>
<evidence type="ECO:0000256" key="3">
    <source>
        <dbReference type="ARBA" id="ARBA00022723"/>
    </source>
</evidence>
<gene>
    <name evidence="10" type="ORF">J2X15_000284</name>
</gene>
<evidence type="ECO:0000256" key="1">
    <source>
        <dbReference type="ARBA" id="ARBA00022448"/>
    </source>
</evidence>
<organism evidence="10 11">
    <name type="scientific">Rhodoferax saidenbachensis</name>
    <dbReference type="NCBI Taxonomy" id="1484693"/>
    <lineage>
        <taxon>Bacteria</taxon>
        <taxon>Pseudomonadati</taxon>
        <taxon>Pseudomonadota</taxon>
        <taxon>Betaproteobacteria</taxon>
        <taxon>Burkholderiales</taxon>
        <taxon>Comamonadaceae</taxon>
        <taxon>Rhodoferax</taxon>
    </lineage>
</organism>
<dbReference type="Pfam" id="PF04324">
    <property type="entry name" value="Fer2_BFD"/>
    <property type="match status" value="1"/>
</dbReference>
<evidence type="ECO:0000256" key="8">
    <source>
        <dbReference type="ARBA" id="ARBA00046332"/>
    </source>
</evidence>
<evidence type="ECO:0000256" key="7">
    <source>
        <dbReference type="ARBA" id="ARBA00039386"/>
    </source>
</evidence>
<evidence type="ECO:0000256" key="6">
    <source>
        <dbReference type="ARBA" id="ARBA00023014"/>
    </source>
</evidence>
<keyword evidence="2" id="KW-0001">2Fe-2S</keyword>
<comment type="caution">
    <text evidence="10">The sequence shown here is derived from an EMBL/GenBank/DDBJ whole genome shotgun (WGS) entry which is preliminary data.</text>
</comment>
<proteinExistence type="inferred from homology"/>
<protein>
    <recommendedName>
        <fullName evidence="7">Bacterioferritin-associated ferredoxin</fullName>
    </recommendedName>
</protein>
<dbReference type="Gene3D" id="1.10.10.1100">
    <property type="entry name" value="BFD-like [2Fe-2S]-binding domain"/>
    <property type="match status" value="1"/>
</dbReference>
<dbReference type="PANTHER" id="PTHR37424">
    <property type="entry name" value="BACTERIOFERRITIN-ASSOCIATED FERREDOXIN"/>
    <property type="match status" value="1"/>
</dbReference>
<accession>A0ABU1ZHQ7</accession>
<dbReference type="InterPro" id="IPR007419">
    <property type="entry name" value="BFD-like_2Fe2S-bd_dom"/>
</dbReference>
<comment type="similarity">
    <text evidence="8">Belongs to the Bfd family.</text>
</comment>
<dbReference type="Proteomes" id="UP001268089">
    <property type="component" value="Unassembled WGS sequence"/>
</dbReference>
<dbReference type="RefSeq" id="WP_310338728.1">
    <property type="nucleotide sequence ID" value="NZ_JAVDXO010000001.1"/>
</dbReference>
<keyword evidence="1" id="KW-0813">Transport</keyword>
<keyword evidence="6" id="KW-0411">Iron-sulfur</keyword>
<dbReference type="PANTHER" id="PTHR37424:SF1">
    <property type="entry name" value="BACTERIOFERRITIN-ASSOCIATED FERREDOXIN"/>
    <property type="match status" value="1"/>
</dbReference>
<name>A0ABU1ZHQ7_9BURK</name>
<feature type="domain" description="BFD-like [2Fe-2S]-binding" evidence="9">
    <location>
        <begin position="2"/>
        <end position="49"/>
    </location>
</feature>
<keyword evidence="3" id="KW-0479">Metal-binding</keyword>